<dbReference type="PANTHER" id="PTHR30086:SF20">
    <property type="entry name" value="ARGININE EXPORTER PROTEIN ARGO-RELATED"/>
    <property type="match status" value="1"/>
</dbReference>
<evidence type="ECO:0000256" key="3">
    <source>
        <dbReference type="ARBA" id="ARBA00022692"/>
    </source>
</evidence>
<comment type="subcellular location">
    <subcellularLocation>
        <location evidence="1">Cell membrane</location>
        <topology evidence="1">Multi-pass membrane protein</topology>
    </subcellularLocation>
</comment>
<reference evidence="7" key="1">
    <citation type="journal article" date="2014" name="Int. J. Syst. Evol. Microbiol.">
        <title>Complete genome sequence of Corynebacterium casei LMG S-19264T (=DSM 44701T), isolated from a smear-ripened cheese.</title>
        <authorList>
            <consortium name="US DOE Joint Genome Institute (JGI-PGF)"/>
            <person name="Walter F."/>
            <person name="Albersmeier A."/>
            <person name="Kalinowski J."/>
            <person name="Ruckert C."/>
        </authorList>
    </citation>
    <scope>NUCLEOTIDE SEQUENCE</scope>
    <source>
        <strain evidence="7">VKM Ac-2007</strain>
    </source>
</reference>
<proteinExistence type="predicted"/>
<protein>
    <submittedName>
        <fullName evidence="7">Threonine transporter RhtB</fullName>
    </submittedName>
</protein>
<feature type="transmembrane region" description="Helical" evidence="6">
    <location>
        <begin position="73"/>
        <end position="91"/>
    </location>
</feature>
<dbReference type="GO" id="GO:0005886">
    <property type="term" value="C:plasma membrane"/>
    <property type="evidence" value="ECO:0007669"/>
    <property type="project" value="UniProtKB-SubCell"/>
</dbReference>
<dbReference type="Proteomes" id="UP001143474">
    <property type="component" value="Unassembled WGS sequence"/>
</dbReference>
<gene>
    <name evidence="7" type="ORF">GCM10017600_85050</name>
</gene>
<dbReference type="InterPro" id="IPR001123">
    <property type="entry name" value="LeuE-type"/>
</dbReference>
<keyword evidence="8" id="KW-1185">Reference proteome</keyword>
<feature type="transmembrane region" description="Helical" evidence="6">
    <location>
        <begin position="166"/>
        <end position="190"/>
    </location>
</feature>
<evidence type="ECO:0000256" key="5">
    <source>
        <dbReference type="ARBA" id="ARBA00023136"/>
    </source>
</evidence>
<dbReference type="AlphaFoldDB" id="A0A9W6IAI0"/>
<dbReference type="GO" id="GO:0015171">
    <property type="term" value="F:amino acid transmembrane transporter activity"/>
    <property type="evidence" value="ECO:0007669"/>
    <property type="project" value="TreeGrafter"/>
</dbReference>
<keyword evidence="3 6" id="KW-0812">Transmembrane</keyword>
<dbReference type="Pfam" id="PF01810">
    <property type="entry name" value="LysE"/>
    <property type="match status" value="1"/>
</dbReference>
<evidence type="ECO:0000256" key="2">
    <source>
        <dbReference type="ARBA" id="ARBA00022475"/>
    </source>
</evidence>
<evidence type="ECO:0000313" key="7">
    <source>
        <dbReference type="EMBL" id="GLK15092.1"/>
    </source>
</evidence>
<evidence type="ECO:0000256" key="4">
    <source>
        <dbReference type="ARBA" id="ARBA00022989"/>
    </source>
</evidence>
<keyword evidence="4 6" id="KW-1133">Transmembrane helix</keyword>
<evidence type="ECO:0000313" key="8">
    <source>
        <dbReference type="Proteomes" id="UP001143474"/>
    </source>
</evidence>
<organism evidence="7 8">
    <name type="scientific">Streptosporangium carneum</name>
    <dbReference type="NCBI Taxonomy" id="47481"/>
    <lineage>
        <taxon>Bacteria</taxon>
        <taxon>Bacillati</taxon>
        <taxon>Actinomycetota</taxon>
        <taxon>Actinomycetes</taxon>
        <taxon>Streptosporangiales</taxon>
        <taxon>Streptosporangiaceae</taxon>
        <taxon>Streptosporangium</taxon>
    </lineage>
</organism>
<dbReference type="RefSeq" id="WP_271223315.1">
    <property type="nucleotide sequence ID" value="NZ_BAAAVD010000056.1"/>
</dbReference>
<keyword evidence="5 6" id="KW-0472">Membrane</keyword>
<feature type="transmembrane region" description="Helical" evidence="6">
    <location>
        <begin position="43"/>
        <end position="66"/>
    </location>
</feature>
<dbReference type="PANTHER" id="PTHR30086">
    <property type="entry name" value="ARGININE EXPORTER PROTEIN ARGO"/>
    <property type="match status" value="1"/>
</dbReference>
<evidence type="ECO:0000256" key="6">
    <source>
        <dbReference type="SAM" id="Phobius"/>
    </source>
</evidence>
<name>A0A9W6IAI0_9ACTN</name>
<sequence length="223" mass="23258">MLAALLAFTVVALILTVSPGPDTVIVLRTTVASGRRAGFLAGLGVNLGCYAWGVATALGLTALLAASDAAYTAVRVAGVAYLVWLGARALWNARPGVTAAGEREEPALPTTPTPTPTRAGAPAVRALATMRTGFVTNLLNPKVGIIYMTLLPQFVPAGVPVLPATLLLVTVHNLLGMAWFTLVVLAAHLMRRGLARPSVRRRMERLTGLVFIGFGVRLAVESG</sequence>
<comment type="caution">
    <text evidence="7">The sequence shown here is derived from an EMBL/GenBank/DDBJ whole genome shotgun (WGS) entry which is preliminary data.</text>
</comment>
<evidence type="ECO:0000256" key="1">
    <source>
        <dbReference type="ARBA" id="ARBA00004651"/>
    </source>
</evidence>
<dbReference type="EMBL" id="BSEV01000042">
    <property type="protein sequence ID" value="GLK15092.1"/>
    <property type="molecule type" value="Genomic_DNA"/>
</dbReference>
<keyword evidence="2" id="KW-1003">Cell membrane</keyword>
<reference evidence="7" key="2">
    <citation type="submission" date="2023-01" db="EMBL/GenBank/DDBJ databases">
        <authorList>
            <person name="Sun Q."/>
            <person name="Evtushenko L."/>
        </authorList>
    </citation>
    <scope>NUCLEOTIDE SEQUENCE</scope>
    <source>
        <strain evidence="7">VKM Ac-2007</strain>
    </source>
</reference>
<accession>A0A9W6IAI0</accession>
<dbReference type="PIRSF" id="PIRSF006324">
    <property type="entry name" value="LeuE"/>
    <property type="match status" value="1"/>
</dbReference>